<dbReference type="GO" id="GO:0009055">
    <property type="term" value="F:electron transfer activity"/>
    <property type="evidence" value="ECO:0007669"/>
    <property type="project" value="UniProtKB-UniRule"/>
</dbReference>
<evidence type="ECO:0000256" key="6">
    <source>
        <dbReference type="ARBA" id="ARBA00022630"/>
    </source>
</evidence>
<accession>A0A540VCI0</accession>
<dbReference type="InParanoid" id="A0A540VCI0"/>
<comment type="cofactor">
    <cofactor evidence="1 9">
        <name>FMN</name>
        <dbReference type="ChEBI" id="CHEBI:58210"/>
    </cofactor>
</comment>
<keyword evidence="7 9" id="KW-0288">FMN</keyword>
<keyword evidence="6 9" id="KW-0285">Flavoprotein</keyword>
<dbReference type="SUPFAM" id="SSF52218">
    <property type="entry name" value="Flavoproteins"/>
    <property type="match status" value="1"/>
</dbReference>
<dbReference type="OrthoDB" id="9790745at2"/>
<dbReference type="Proteomes" id="UP000317371">
    <property type="component" value="Unassembled WGS sequence"/>
</dbReference>
<dbReference type="InterPro" id="IPR029039">
    <property type="entry name" value="Flavoprotein-like_sf"/>
</dbReference>
<evidence type="ECO:0000256" key="4">
    <source>
        <dbReference type="ARBA" id="ARBA00017869"/>
    </source>
</evidence>
<dbReference type="FunCoup" id="A0A540VCI0">
    <property type="interactions" value="21"/>
</dbReference>
<evidence type="ECO:0000256" key="8">
    <source>
        <dbReference type="ARBA" id="ARBA00022982"/>
    </source>
</evidence>
<dbReference type="Pfam" id="PF00258">
    <property type="entry name" value="Flavodoxin_1"/>
    <property type="match status" value="1"/>
</dbReference>
<dbReference type="NCBIfam" id="NF006739">
    <property type="entry name" value="PRK09267.1-5"/>
    <property type="match status" value="1"/>
</dbReference>
<dbReference type="NCBIfam" id="TIGR01752">
    <property type="entry name" value="flav_long"/>
    <property type="match status" value="1"/>
</dbReference>
<dbReference type="PANTHER" id="PTHR42809">
    <property type="entry name" value="FLAVODOXIN 2"/>
    <property type="match status" value="1"/>
</dbReference>
<dbReference type="InterPro" id="IPR001226">
    <property type="entry name" value="Flavodoxin_CS"/>
</dbReference>
<protein>
    <recommendedName>
        <fullName evidence="4 9">Flavodoxin</fullName>
    </recommendedName>
</protein>
<name>A0A540VCI0_9CHLR</name>
<comment type="caution">
    <text evidence="11">The sequence shown here is derived from an EMBL/GenBank/DDBJ whole genome shotgun (WGS) entry which is preliminary data.</text>
</comment>
<evidence type="ECO:0000256" key="5">
    <source>
        <dbReference type="ARBA" id="ARBA00022448"/>
    </source>
</evidence>
<evidence type="ECO:0000256" key="7">
    <source>
        <dbReference type="ARBA" id="ARBA00022643"/>
    </source>
</evidence>
<feature type="domain" description="Flavodoxin-like" evidence="10">
    <location>
        <begin position="5"/>
        <end position="169"/>
    </location>
</feature>
<comment type="function">
    <text evidence="2 9">Low-potential electron donor to a number of redox enzymes.</text>
</comment>
<dbReference type="AlphaFoldDB" id="A0A540VCI0"/>
<evidence type="ECO:0000256" key="3">
    <source>
        <dbReference type="ARBA" id="ARBA00005267"/>
    </source>
</evidence>
<keyword evidence="5 9" id="KW-0813">Transport</keyword>
<evidence type="ECO:0000313" key="12">
    <source>
        <dbReference type="Proteomes" id="UP000317371"/>
    </source>
</evidence>
<evidence type="ECO:0000256" key="9">
    <source>
        <dbReference type="PIRNR" id="PIRNR038996"/>
    </source>
</evidence>
<proteinExistence type="inferred from homology"/>
<dbReference type="InterPro" id="IPR008254">
    <property type="entry name" value="Flavodoxin/NO_synth"/>
</dbReference>
<dbReference type="InterPro" id="IPR050619">
    <property type="entry name" value="Flavodoxin"/>
</dbReference>
<keyword evidence="8 9" id="KW-0249">Electron transport</keyword>
<organism evidence="11 12">
    <name type="scientific">Litorilinea aerophila</name>
    <dbReference type="NCBI Taxonomy" id="1204385"/>
    <lineage>
        <taxon>Bacteria</taxon>
        <taxon>Bacillati</taxon>
        <taxon>Chloroflexota</taxon>
        <taxon>Caldilineae</taxon>
        <taxon>Caldilineales</taxon>
        <taxon>Caldilineaceae</taxon>
        <taxon>Litorilinea</taxon>
    </lineage>
</organism>
<dbReference type="Gene3D" id="3.40.50.360">
    <property type="match status" value="1"/>
</dbReference>
<dbReference type="PANTHER" id="PTHR42809:SF1">
    <property type="entry name" value="FLAVODOXIN 1"/>
    <property type="match status" value="1"/>
</dbReference>
<sequence>MAATIGLFYGSTEGATAAAAEMIKEAIEATGLATVEIHDVGYTDLKAMEQYDYLILGVSTWDIGQLQADWARKLPEMDQLDLTGKKVALFGLGDQYGYPDSYVDAMDALGEKVIQRGGELVGFRLVDESYEFEYSRAVIDGVFIGLALDEDNQSDLSRERIQEWVQTVLEEFGLAEPVAVA</sequence>
<keyword evidence="12" id="KW-1185">Reference proteome</keyword>
<dbReference type="PROSITE" id="PS50902">
    <property type="entry name" value="FLAVODOXIN_LIKE"/>
    <property type="match status" value="1"/>
</dbReference>
<dbReference type="InterPro" id="IPR010086">
    <property type="entry name" value="Flavodoxin_lc"/>
</dbReference>
<evidence type="ECO:0000313" key="11">
    <source>
        <dbReference type="EMBL" id="TQE94475.1"/>
    </source>
</evidence>
<dbReference type="RefSeq" id="WP_141611222.1">
    <property type="nucleotide sequence ID" value="NZ_VIGC02000023.1"/>
</dbReference>
<evidence type="ECO:0000256" key="2">
    <source>
        <dbReference type="ARBA" id="ARBA00003297"/>
    </source>
</evidence>
<dbReference type="GO" id="GO:0010181">
    <property type="term" value="F:FMN binding"/>
    <property type="evidence" value="ECO:0007669"/>
    <property type="project" value="UniProtKB-UniRule"/>
</dbReference>
<evidence type="ECO:0000256" key="1">
    <source>
        <dbReference type="ARBA" id="ARBA00001917"/>
    </source>
</evidence>
<evidence type="ECO:0000259" key="10">
    <source>
        <dbReference type="PROSITE" id="PS50902"/>
    </source>
</evidence>
<gene>
    <name evidence="11" type="ORF">FKZ61_16330</name>
</gene>
<dbReference type="EMBL" id="VIGC01000023">
    <property type="protein sequence ID" value="TQE94475.1"/>
    <property type="molecule type" value="Genomic_DNA"/>
</dbReference>
<reference evidence="11 12" key="1">
    <citation type="submission" date="2019-06" db="EMBL/GenBank/DDBJ databases">
        <title>Genome sequence of Litorilinea aerophila BAA-2444.</title>
        <authorList>
            <person name="Maclea K.S."/>
            <person name="Maurais E.G."/>
            <person name="Iannazzi L.C."/>
        </authorList>
    </citation>
    <scope>NUCLEOTIDE SEQUENCE [LARGE SCALE GENOMIC DNA]</scope>
    <source>
        <strain evidence="11 12">ATCC BAA-2444</strain>
    </source>
</reference>
<comment type="similarity">
    <text evidence="3 9">Belongs to the flavodoxin family.</text>
</comment>
<dbReference type="PROSITE" id="PS00201">
    <property type="entry name" value="FLAVODOXIN"/>
    <property type="match status" value="1"/>
</dbReference>
<dbReference type="PIRSF" id="PIRSF038996">
    <property type="entry name" value="FldA"/>
    <property type="match status" value="1"/>
</dbReference>